<name>A0A9W4XP22_9PLEO</name>
<comment type="caution">
    <text evidence="2">The sequence shown here is derived from an EMBL/GenBank/DDBJ whole genome shotgun (WGS) entry which is preliminary data.</text>
</comment>
<accession>A0A9W4XP22</accession>
<protein>
    <submittedName>
        <fullName evidence="2">Uncharacterized protein</fullName>
    </submittedName>
</protein>
<feature type="transmembrane region" description="Helical" evidence="1">
    <location>
        <begin position="12"/>
        <end position="32"/>
    </location>
</feature>
<gene>
    <name evidence="2" type="ORF">PDIGIT_LOCUS8639</name>
</gene>
<dbReference type="EMBL" id="CAOQHR010000005">
    <property type="protein sequence ID" value="CAI6335555.1"/>
    <property type="molecule type" value="Genomic_DNA"/>
</dbReference>
<keyword evidence="3" id="KW-1185">Reference proteome</keyword>
<organism evidence="2 3">
    <name type="scientific">Periconia digitata</name>
    <dbReference type="NCBI Taxonomy" id="1303443"/>
    <lineage>
        <taxon>Eukaryota</taxon>
        <taxon>Fungi</taxon>
        <taxon>Dikarya</taxon>
        <taxon>Ascomycota</taxon>
        <taxon>Pezizomycotina</taxon>
        <taxon>Dothideomycetes</taxon>
        <taxon>Pleosporomycetidae</taxon>
        <taxon>Pleosporales</taxon>
        <taxon>Massarineae</taxon>
        <taxon>Periconiaceae</taxon>
        <taxon>Periconia</taxon>
    </lineage>
</organism>
<evidence type="ECO:0000256" key="1">
    <source>
        <dbReference type="SAM" id="Phobius"/>
    </source>
</evidence>
<keyword evidence="1" id="KW-0812">Transmembrane</keyword>
<sequence>MQSLFSCFFFLFWIAMIKIMQGIFLCLFAFFLKTRFPPMLIVILENAETFCRENDFLSQRYISW</sequence>
<keyword evidence="1" id="KW-1133">Transmembrane helix</keyword>
<keyword evidence="1" id="KW-0472">Membrane</keyword>
<dbReference type="AlphaFoldDB" id="A0A9W4XP22"/>
<dbReference type="Proteomes" id="UP001152607">
    <property type="component" value="Unassembled WGS sequence"/>
</dbReference>
<proteinExistence type="predicted"/>
<evidence type="ECO:0000313" key="3">
    <source>
        <dbReference type="Proteomes" id="UP001152607"/>
    </source>
</evidence>
<evidence type="ECO:0000313" key="2">
    <source>
        <dbReference type="EMBL" id="CAI6335555.1"/>
    </source>
</evidence>
<reference evidence="2" key="1">
    <citation type="submission" date="2023-01" db="EMBL/GenBank/DDBJ databases">
        <authorList>
            <person name="Van Ghelder C."/>
            <person name="Rancurel C."/>
        </authorList>
    </citation>
    <scope>NUCLEOTIDE SEQUENCE</scope>
    <source>
        <strain evidence="2">CNCM I-4278</strain>
    </source>
</reference>